<dbReference type="EMBL" id="SNRW01022619">
    <property type="protein sequence ID" value="KAA6363670.1"/>
    <property type="molecule type" value="Genomic_DNA"/>
</dbReference>
<sequence>MIQLYEYSTSFLLELHNPTFQRNTLILNICKNVDCIEKISELFNQDLNKYSKDRTALCIGHIFRDHEITDPNIVLDIINHLTSLLGRGTLNDKAQFAIQYLIENENDSSIDIIDDGIDSLFGIIISGGNTSQDSDQHPYFSCNQEYDGMWKIYKLFLRYGNKNTRDTSAICLGFLFRSREITNIEIKVQIITFHKNHINVSDDWNKNQSRRTLKCLSYNATNRAEILNDKELKKIEHDLKLPLKGSKENRKSTILIQEYWFLLLLIVLNGRADDELRRQIIQARILDRFLLIFEQREYSLVTNIITQAFISLIKPSSKDIGLLIFIKKPFTGLLRLLNHPNSQIVDDAISSIFHMII</sequence>
<name>A0A5J4U0H7_9EUKA</name>
<dbReference type="Proteomes" id="UP000324800">
    <property type="component" value="Unassembled WGS sequence"/>
</dbReference>
<gene>
    <name evidence="1" type="ORF">EZS28_040803</name>
</gene>
<reference evidence="1 2" key="1">
    <citation type="submission" date="2019-03" db="EMBL/GenBank/DDBJ databases">
        <title>Single cell metagenomics reveals metabolic interactions within the superorganism composed of flagellate Streblomastix strix and complex community of Bacteroidetes bacteria on its surface.</title>
        <authorList>
            <person name="Treitli S.C."/>
            <person name="Kolisko M."/>
            <person name="Husnik F."/>
            <person name="Keeling P."/>
            <person name="Hampl V."/>
        </authorList>
    </citation>
    <scope>NUCLEOTIDE SEQUENCE [LARGE SCALE GENOMIC DNA]</scope>
    <source>
        <strain evidence="1">ST1C</strain>
    </source>
</reference>
<comment type="caution">
    <text evidence="1">The sequence shown here is derived from an EMBL/GenBank/DDBJ whole genome shotgun (WGS) entry which is preliminary data.</text>
</comment>
<dbReference type="OrthoDB" id="201709at2759"/>
<dbReference type="AlphaFoldDB" id="A0A5J4U0H7"/>
<protein>
    <submittedName>
        <fullName evidence="1">Uncharacterized protein</fullName>
    </submittedName>
</protein>
<evidence type="ECO:0000313" key="1">
    <source>
        <dbReference type="EMBL" id="KAA6363670.1"/>
    </source>
</evidence>
<organism evidence="1 2">
    <name type="scientific">Streblomastix strix</name>
    <dbReference type="NCBI Taxonomy" id="222440"/>
    <lineage>
        <taxon>Eukaryota</taxon>
        <taxon>Metamonada</taxon>
        <taxon>Preaxostyla</taxon>
        <taxon>Oxymonadida</taxon>
        <taxon>Streblomastigidae</taxon>
        <taxon>Streblomastix</taxon>
    </lineage>
</organism>
<dbReference type="SUPFAM" id="SSF48371">
    <property type="entry name" value="ARM repeat"/>
    <property type="match status" value="1"/>
</dbReference>
<evidence type="ECO:0000313" key="2">
    <source>
        <dbReference type="Proteomes" id="UP000324800"/>
    </source>
</evidence>
<accession>A0A5J4U0H7</accession>
<dbReference type="InterPro" id="IPR016024">
    <property type="entry name" value="ARM-type_fold"/>
</dbReference>
<proteinExistence type="predicted"/>